<evidence type="ECO:0000313" key="3">
    <source>
        <dbReference type="EMBL" id="CAK0879344.1"/>
    </source>
</evidence>
<feature type="compositionally biased region" description="Basic and acidic residues" evidence="1">
    <location>
        <begin position="484"/>
        <end position="502"/>
    </location>
</feature>
<evidence type="ECO:0000259" key="2">
    <source>
        <dbReference type="PROSITE" id="PS50126"/>
    </source>
</evidence>
<proteinExistence type="predicted"/>
<dbReference type="SUPFAM" id="SSF50249">
    <property type="entry name" value="Nucleic acid-binding proteins"/>
    <property type="match status" value="1"/>
</dbReference>
<gene>
    <name evidence="3" type="ORF">PCOR1329_LOCUS62804</name>
</gene>
<dbReference type="EMBL" id="CAUYUJ010017948">
    <property type="protein sequence ID" value="CAK0879344.1"/>
    <property type="molecule type" value="Genomic_DNA"/>
</dbReference>
<name>A0ABN9W041_9DINO</name>
<feature type="compositionally biased region" description="Acidic residues" evidence="1">
    <location>
        <begin position="94"/>
        <end position="105"/>
    </location>
</feature>
<dbReference type="Pfam" id="PF00575">
    <property type="entry name" value="S1"/>
    <property type="match status" value="1"/>
</dbReference>
<dbReference type="InterPro" id="IPR036034">
    <property type="entry name" value="PDZ_sf"/>
</dbReference>
<organism evidence="3 4">
    <name type="scientific">Prorocentrum cordatum</name>
    <dbReference type="NCBI Taxonomy" id="2364126"/>
    <lineage>
        <taxon>Eukaryota</taxon>
        <taxon>Sar</taxon>
        <taxon>Alveolata</taxon>
        <taxon>Dinophyceae</taxon>
        <taxon>Prorocentrales</taxon>
        <taxon>Prorocentraceae</taxon>
        <taxon>Prorocentrum</taxon>
    </lineage>
</organism>
<dbReference type="SUPFAM" id="SSF50156">
    <property type="entry name" value="PDZ domain-like"/>
    <property type="match status" value="1"/>
</dbReference>
<dbReference type="InterPro" id="IPR003029">
    <property type="entry name" value="S1_domain"/>
</dbReference>
<keyword evidence="4" id="KW-1185">Reference proteome</keyword>
<feature type="compositionally biased region" description="Basic residues" evidence="1">
    <location>
        <begin position="380"/>
        <end position="398"/>
    </location>
</feature>
<dbReference type="SMART" id="SM00316">
    <property type="entry name" value="S1"/>
    <property type="match status" value="1"/>
</dbReference>
<feature type="region of interest" description="Disordered" evidence="1">
    <location>
        <begin position="287"/>
        <end position="406"/>
    </location>
</feature>
<comment type="caution">
    <text evidence="3">The sequence shown here is derived from an EMBL/GenBank/DDBJ whole genome shotgun (WGS) entry which is preliminary data.</text>
</comment>
<dbReference type="CDD" id="cd05684">
    <property type="entry name" value="S1_DHX8_helicase"/>
    <property type="match status" value="1"/>
</dbReference>
<protein>
    <recommendedName>
        <fullName evidence="2">S1 motif domain-containing protein</fullName>
    </recommendedName>
</protein>
<feature type="region of interest" description="Disordered" evidence="1">
    <location>
        <begin position="92"/>
        <end position="126"/>
    </location>
</feature>
<dbReference type="PANTHER" id="PTHR18934:SF85">
    <property type="entry name" value="ATP-DEPENDENT RNA HELICASE DHX8"/>
    <property type="match status" value="1"/>
</dbReference>
<dbReference type="SUPFAM" id="SSF52540">
    <property type="entry name" value="P-loop containing nucleoside triphosphate hydrolases"/>
    <property type="match status" value="1"/>
</dbReference>
<feature type="domain" description="S1 motif" evidence="2">
    <location>
        <begin position="411"/>
        <end position="483"/>
    </location>
</feature>
<feature type="compositionally biased region" description="Low complexity" evidence="1">
    <location>
        <begin position="106"/>
        <end position="119"/>
    </location>
</feature>
<dbReference type="InterPro" id="IPR049621">
    <property type="entry name" value="S1_DHX8_helicase"/>
</dbReference>
<dbReference type="Gene3D" id="2.40.50.140">
    <property type="entry name" value="Nucleic acid-binding proteins"/>
    <property type="match status" value="1"/>
</dbReference>
<sequence length="877" mass="96152">MLLPLPASSPGEAGRARGAALEVTSRHGATFGWEDHGLEAHSAYAKAAEIRVGEPGKDAKAHAKRLWEAASECAMEDPRLAKQAMRYMERGEALDPEAEDEEEAEVAAGAAEEAAEAQGPAGGGDDLLLRGVPPAVRLDFERLAAELSVPPAEALAGLLRAARGGGAGAGGLPRAVGMVACRRHEQHGRAEKPATRLGFEVVWEAERPSVGRVAAGSQAERSGVRSGDVLVSSATRGVPRERLAPLLRGAEPLELRLLRRAVKLKDNGAESAKPFCQRLFELIQKMGGPKKTGGADAKASPREPAAPGKLSAPDRPLTDREMRFPGLRVPNAPDRPELRIEKRDPGELSETAKKLLEAEMDEKEREKEAKERGKGGGRGGARRSRSRSRSGDKAKKKSKPDFSRPGPVELYRIYKAKVSRVMEYGCFISMDTAEGPKEGLCHLSETSKDTRNVNRAADYVKRNQEVFVKIIGIAGSKLNLSMREADQETGEDLKPRNKKALDEDNDASNPMRKRKKENDGLGEITGIRLDFADNESAKKKLRQKKKLSEYEMWEAQQLAHSGVLENHERLDCDEDTGLLADSDIEEDFEIELQEKEPVFLRGQTTKAGLQLSPIQVVKEPDGSLARAASTQSALAKERREAREAMQQSLLDAIPKDMNRPWEDPRPEPGERTIAQALRGLGQSSYELPEWKKLYIGKSVSFGQKSNKPIKEQREGLPIFKLRNELLQAIHDNQVLIVIGETGSGKTTQITQYLAEAGYTTRGMIGCTQPRRVAAMSVAKRVAEEFGCRLGQEAEVGDTLLFCKRCCQYATSKPLGLGNVCPSFGVAGWKRNEAAQHKLRRFMQLKHPRCGNEDRIVAHWPFAAQVYEASQAAEPMPQ</sequence>
<dbReference type="PANTHER" id="PTHR18934">
    <property type="entry name" value="ATP-DEPENDENT RNA HELICASE"/>
    <property type="match status" value="1"/>
</dbReference>
<accession>A0ABN9W041</accession>
<dbReference type="InterPro" id="IPR027417">
    <property type="entry name" value="P-loop_NTPase"/>
</dbReference>
<feature type="region of interest" description="Disordered" evidence="1">
    <location>
        <begin position="484"/>
        <end position="519"/>
    </location>
</feature>
<reference evidence="3" key="1">
    <citation type="submission" date="2023-10" db="EMBL/GenBank/DDBJ databases">
        <authorList>
            <person name="Chen Y."/>
            <person name="Shah S."/>
            <person name="Dougan E. K."/>
            <person name="Thang M."/>
            <person name="Chan C."/>
        </authorList>
    </citation>
    <scope>NUCLEOTIDE SEQUENCE [LARGE SCALE GENOMIC DNA]</scope>
</reference>
<dbReference type="Gene3D" id="3.40.50.300">
    <property type="entry name" value="P-loop containing nucleotide triphosphate hydrolases"/>
    <property type="match status" value="1"/>
</dbReference>
<evidence type="ECO:0000256" key="1">
    <source>
        <dbReference type="SAM" id="MobiDB-lite"/>
    </source>
</evidence>
<feature type="compositionally biased region" description="Basic and acidic residues" evidence="1">
    <location>
        <begin position="334"/>
        <end position="374"/>
    </location>
</feature>
<dbReference type="PROSITE" id="PS50126">
    <property type="entry name" value="S1"/>
    <property type="match status" value="1"/>
</dbReference>
<dbReference type="Proteomes" id="UP001189429">
    <property type="component" value="Unassembled WGS sequence"/>
</dbReference>
<evidence type="ECO:0000313" key="4">
    <source>
        <dbReference type="Proteomes" id="UP001189429"/>
    </source>
</evidence>
<dbReference type="InterPro" id="IPR012340">
    <property type="entry name" value="NA-bd_OB-fold"/>
</dbReference>